<dbReference type="PATRIC" id="fig|989403.3.peg.4798"/>
<keyword evidence="4" id="KW-1185">Reference proteome</keyword>
<dbReference type="Gene3D" id="2.30.30.90">
    <property type="match status" value="1"/>
</dbReference>
<dbReference type="InterPro" id="IPR007167">
    <property type="entry name" value="Fe-transptr_FeoA-like"/>
</dbReference>
<sequence length="106" mass="11585">MSLQARETFEQAPHREVFAPYRETFVPPVQAVPLTQARSGVELKVVRLGRSRADALKLRSLGLTSDRPLTIFEGSGTRARILSIGSQRVAVGVDLAGTILVEEVDQ</sequence>
<dbReference type="EMBL" id="LMCB01000152">
    <property type="protein sequence ID" value="KZL05454.1"/>
    <property type="molecule type" value="Genomic_DNA"/>
</dbReference>
<feature type="domain" description="Ferrous iron transporter FeoA-like" evidence="2">
    <location>
        <begin position="32"/>
        <end position="102"/>
    </location>
</feature>
<comment type="caution">
    <text evidence="3">The sequence shown here is derived from an EMBL/GenBank/DDBJ whole genome shotgun (WGS) entry which is preliminary data.</text>
</comment>
<dbReference type="Proteomes" id="UP000076577">
    <property type="component" value="Unassembled WGS sequence"/>
</dbReference>
<evidence type="ECO:0000256" key="1">
    <source>
        <dbReference type="ARBA" id="ARBA00023004"/>
    </source>
</evidence>
<accession>A0A165T5B4</accession>
<reference evidence="3 4" key="1">
    <citation type="journal article" date="2016" name="Front. Microbiol.">
        <title>Comparative Genomic Analysis Reveals a Diverse Repertoire of Genes Involved in Prokaryote-Eukaryote Interactions within the Pseudovibrio Genus.</title>
        <authorList>
            <person name="Romano S."/>
            <person name="Fernandez-Guerra A."/>
            <person name="Reen F.J."/>
            <person name="Glockner F.O."/>
            <person name="Crowley S.P."/>
            <person name="O'Sullivan O."/>
            <person name="Cotter P.D."/>
            <person name="Adams C."/>
            <person name="Dobson A.D."/>
            <person name="O'Gara F."/>
        </authorList>
    </citation>
    <scope>NUCLEOTIDE SEQUENCE [LARGE SCALE GENOMIC DNA]</scope>
    <source>
        <strain evidence="3 4">Ad2</strain>
    </source>
</reference>
<dbReference type="OrthoDB" id="7859988at2"/>
<dbReference type="AlphaFoldDB" id="A0A165T5B4"/>
<dbReference type="SUPFAM" id="SSF50037">
    <property type="entry name" value="C-terminal domain of transcriptional repressors"/>
    <property type="match status" value="1"/>
</dbReference>
<dbReference type="RefSeq" id="WP_068010640.1">
    <property type="nucleotide sequence ID" value="NZ_FOFM01000001.1"/>
</dbReference>
<name>A0A165T5B4_9HYPH</name>
<dbReference type="Pfam" id="PF04023">
    <property type="entry name" value="FeoA"/>
    <property type="match status" value="1"/>
</dbReference>
<dbReference type="InterPro" id="IPR038157">
    <property type="entry name" value="FeoA_core_dom"/>
</dbReference>
<gene>
    <name evidence="3" type="ORF">PsAD2_04379</name>
</gene>
<organism evidence="3 4">
    <name type="scientific">Pseudovibrio axinellae</name>
    <dbReference type="NCBI Taxonomy" id="989403"/>
    <lineage>
        <taxon>Bacteria</taxon>
        <taxon>Pseudomonadati</taxon>
        <taxon>Pseudomonadota</taxon>
        <taxon>Alphaproteobacteria</taxon>
        <taxon>Hyphomicrobiales</taxon>
        <taxon>Stappiaceae</taxon>
        <taxon>Pseudovibrio</taxon>
    </lineage>
</organism>
<dbReference type="GO" id="GO:0046914">
    <property type="term" value="F:transition metal ion binding"/>
    <property type="evidence" value="ECO:0007669"/>
    <property type="project" value="InterPro"/>
</dbReference>
<evidence type="ECO:0000259" key="2">
    <source>
        <dbReference type="Pfam" id="PF04023"/>
    </source>
</evidence>
<dbReference type="STRING" id="989403.SAMN05421798_101878"/>
<dbReference type="InterPro" id="IPR008988">
    <property type="entry name" value="Transcriptional_repressor_C"/>
</dbReference>
<evidence type="ECO:0000313" key="3">
    <source>
        <dbReference type="EMBL" id="KZL05454.1"/>
    </source>
</evidence>
<protein>
    <recommendedName>
        <fullName evidence="2">Ferrous iron transporter FeoA-like domain-containing protein</fullName>
    </recommendedName>
</protein>
<keyword evidence="1" id="KW-0408">Iron</keyword>
<evidence type="ECO:0000313" key="4">
    <source>
        <dbReference type="Proteomes" id="UP000076577"/>
    </source>
</evidence>
<proteinExistence type="predicted"/>